<dbReference type="AlphaFoldDB" id="A0A699VJL8"/>
<evidence type="ECO:0000256" key="1">
    <source>
        <dbReference type="SAM" id="MobiDB-lite"/>
    </source>
</evidence>
<evidence type="ECO:0000313" key="2">
    <source>
        <dbReference type="EMBL" id="GFD35812.1"/>
    </source>
</evidence>
<gene>
    <name evidence="2" type="ORF">Tci_907781</name>
</gene>
<sequence>DAGQGSATGDSAGDAADPGWPLRLPLCAAESVVGLGRGSGAGAGRHVQSGADPDRAALA</sequence>
<comment type="caution">
    <text evidence="2">The sequence shown here is derived from an EMBL/GenBank/DDBJ whole genome shotgun (WGS) entry which is preliminary data.</text>
</comment>
<reference evidence="2" key="1">
    <citation type="journal article" date="2019" name="Sci. Rep.">
        <title>Draft genome of Tanacetum cinerariifolium, the natural source of mosquito coil.</title>
        <authorList>
            <person name="Yamashiro T."/>
            <person name="Shiraishi A."/>
            <person name="Satake H."/>
            <person name="Nakayama K."/>
        </authorList>
    </citation>
    <scope>NUCLEOTIDE SEQUENCE</scope>
</reference>
<accession>A0A699VJL8</accession>
<feature type="region of interest" description="Disordered" evidence="1">
    <location>
        <begin position="35"/>
        <end position="59"/>
    </location>
</feature>
<protein>
    <submittedName>
        <fullName evidence="2">Uncharacterized protein</fullName>
    </submittedName>
</protein>
<feature type="non-terminal residue" evidence="2">
    <location>
        <position position="1"/>
    </location>
</feature>
<feature type="compositionally biased region" description="Low complexity" evidence="1">
    <location>
        <begin position="1"/>
        <end position="19"/>
    </location>
</feature>
<feature type="region of interest" description="Disordered" evidence="1">
    <location>
        <begin position="1"/>
        <end position="21"/>
    </location>
</feature>
<organism evidence="2">
    <name type="scientific">Tanacetum cinerariifolium</name>
    <name type="common">Dalmatian daisy</name>
    <name type="synonym">Chrysanthemum cinerariifolium</name>
    <dbReference type="NCBI Taxonomy" id="118510"/>
    <lineage>
        <taxon>Eukaryota</taxon>
        <taxon>Viridiplantae</taxon>
        <taxon>Streptophyta</taxon>
        <taxon>Embryophyta</taxon>
        <taxon>Tracheophyta</taxon>
        <taxon>Spermatophyta</taxon>
        <taxon>Magnoliopsida</taxon>
        <taxon>eudicotyledons</taxon>
        <taxon>Gunneridae</taxon>
        <taxon>Pentapetalae</taxon>
        <taxon>asterids</taxon>
        <taxon>campanulids</taxon>
        <taxon>Asterales</taxon>
        <taxon>Asteraceae</taxon>
        <taxon>Asteroideae</taxon>
        <taxon>Anthemideae</taxon>
        <taxon>Anthemidinae</taxon>
        <taxon>Tanacetum</taxon>
    </lineage>
</organism>
<name>A0A699VJL8_TANCI</name>
<dbReference type="EMBL" id="BKCJ011463533">
    <property type="protein sequence ID" value="GFD35812.1"/>
    <property type="molecule type" value="Genomic_DNA"/>
</dbReference>
<proteinExistence type="predicted"/>